<comment type="catalytic activity">
    <reaction evidence="2">
        <text>glycyl-tRNA(Ala) + H2O = tRNA(Ala) + glycine + H(+)</text>
        <dbReference type="Rhea" id="RHEA:53744"/>
        <dbReference type="Rhea" id="RHEA-COMP:9657"/>
        <dbReference type="Rhea" id="RHEA-COMP:13640"/>
        <dbReference type="ChEBI" id="CHEBI:15377"/>
        <dbReference type="ChEBI" id="CHEBI:15378"/>
        <dbReference type="ChEBI" id="CHEBI:57305"/>
        <dbReference type="ChEBI" id="CHEBI:78442"/>
        <dbReference type="ChEBI" id="CHEBI:78522"/>
    </reaction>
</comment>
<dbReference type="GO" id="GO:0051500">
    <property type="term" value="F:D-tyrosyl-tRNA(Tyr) deacylase activity"/>
    <property type="evidence" value="ECO:0007669"/>
    <property type="project" value="TreeGrafter"/>
</dbReference>
<comment type="function">
    <text evidence="2">An aminoacyl-tRNA editing enzyme that deacylates mischarged D-aminoacyl-tRNAs. Also deacylates mischarged glycyl-tRNA(Ala), protecting cells against glycine mischarging by AlaRS. Acts via tRNA-based rather than protein-based catalysis; rejects L-amino acids rather than detecting D-amino acids in the active site. By recycling D-aminoacyl-tRNA to D-amino acids and free tRNA molecules, this enzyme counteracts the toxicity associated with the formation of D-aminoacyl-tRNA entities in vivo and helps enforce protein L-homochirality.</text>
</comment>
<dbReference type="InterPro" id="IPR023509">
    <property type="entry name" value="DTD-like_sf"/>
</dbReference>
<dbReference type="PANTHER" id="PTHR10472:SF5">
    <property type="entry name" value="D-AMINOACYL-TRNA DEACYLASE 1"/>
    <property type="match status" value="1"/>
</dbReference>
<dbReference type="GO" id="GO:0000049">
    <property type="term" value="F:tRNA binding"/>
    <property type="evidence" value="ECO:0007669"/>
    <property type="project" value="UniProtKB-UniRule"/>
</dbReference>
<dbReference type="EC" id="3.1.1.-" evidence="2"/>
<dbReference type="PANTHER" id="PTHR10472">
    <property type="entry name" value="D-TYROSYL-TRNA TYR DEACYLASE"/>
    <property type="match status" value="1"/>
</dbReference>
<dbReference type="OrthoDB" id="9801395at2"/>
<dbReference type="EC" id="3.1.1.96" evidence="2"/>
<evidence type="ECO:0000313" key="3">
    <source>
        <dbReference type="EMBL" id="EEX70750.1"/>
    </source>
</evidence>
<evidence type="ECO:0000256" key="1">
    <source>
        <dbReference type="ARBA" id="ARBA00009673"/>
    </source>
</evidence>
<dbReference type="eggNOG" id="COG1490">
    <property type="taxonomic scope" value="Bacteria"/>
</dbReference>
<dbReference type="GO" id="GO:0106026">
    <property type="term" value="F:Gly-tRNA(Ala) deacylase activity"/>
    <property type="evidence" value="ECO:0007669"/>
    <property type="project" value="UniProtKB-UniRule"/>
</dbReference>
<dbReference type="GeneID" id="84576990"/>
<comment type="similarity">
    <text evidence="1 2">Belongs to the DTD family.</text>
</comment>
<comment type="domain">
    <text evidence="2">A Gly-cisPro motif from one monomer fits into the active site of the other monomer to allow specific chiral rejection of L-amino acids.</text>
</comment>
<keyword evidence="2" id="KW-0820">tRNA-binding</keyword>
<dbReference type="Pfam" id="PF02580">
    <property type="entry name" value="Tyr_Deacylase"/>
    <property type="match status" value="1"/>
</dbReference>
<comment type="subunit">
    <text evidence="2">Homodimer.</text>
</comment>
<dbReference type="InterPro" id="IPR003732">
    <property type="entry name" value="Daa-tRNA_deacyls_DTD"/>
</dbReference>
<dbReference type="FunFam" id="3.50.80.10:FF:000001">
    <property type="entry name" value="D-aminoacyl-tRNA deacylase"/>
    <property type="match status" value="1"/>
</dbReference>
<gene>
    <name evidence="2 3" type="primary">dtd</name>
    <name evidence="3" type="ORF">GCWU000325_02334</name>
</gene>
<dbReference type="Gene3D" id="3.50.80.10">
    <property type="entry name" value="D-tyrosyl-tRNA(Tyr) deacylase"/>
    <property type="match status" value="1"/>
</dbReference>
<keyword evidence="2" id="KW-0963">Cytoplasm</keyword>
<keyword evidence="4" id="KW-1185">Reference proteome</keyword>
<dbReference type="GO" id="GO:0043908">
    <property type="term" value="F:Ser(Gly)-tRNA(Ala) hydrolase activity"/>
    <property type="evidence" value="ECO:0007669"/>
    <property type="project" value="UniProtKB-UniRule"/>
</dbReference>
<comment type="subcellular location">
    <subcellularLocation>
        <location evidence="2">Cytoplasm</location>
    </subcellularLocation>
</comment>
<dbReference type="NCBIfam" id="TIGR00256">
    <property type="entry name" value="D-aminoacyl-tRNA deacylase"/>
    <property type="match status" value="1"/>
</dbReference>
<dbReference type="AlphaFoldDB" id="C9LJC2"/>
<reference evidence="3" key="1">
    <citation type="submission" date="2009-09" db="EMBL/GenBank/DDBJ databases">
        <authorList>
            <person name="Weinstock G."/>
            <person name="Sodergren E."/>
            <person name="Clifton S."/>
            <person name="Fulton L."/>
            <person name="Fulton B."/>
            <person name="Courtney L."/>
            <person name="Fronick C."/>
            <person name="Harrison M."/>
            <person name="Strong C."/>
            <person name="Farmer C."/>
            <person name="Delahaunty K."/>
            <person name="Markovic C."/>
            <person name="Hall O."/>
            <person name="Minx P."/>
            <person name="Tomlinson C."/>
            <person name="Mitreva M."/>
            <person name="Nelson J."/>
            <person name="Hou S."/>
            <person name="Wollam A."/>
            <person name="Pepin K.H."/>
            <person name="Johnson M."/>
            <person name="Bhonagiri V."/>
            <person name="Nash W.E."/>
            <person name="Warren W."/>
            <person name="Chinwalla A."/>
            <person name="Mardis E.R."/>
            <person name="Wilson R.K."/>
        </authorList>
    </citation>
    <scope>NUCLEOTIDE SEQUENCE [LARGE SCALE GENOMIC DNA]</scope>
    <source>
        <strain evidence="3">ATCC 51259</strain>
    </source>
</reference>
<dbReference type="Proteomes" id="UP000003460">
    <property type="component" value="Unassembled WGS sequence"/>
</dbReference>
<proteinExistence type="inferred from homology"/>
<comment type="caution">
    <text evidence="3">The sequence shown here is derived from an EMBL/GenBank/DDBJ whole genome shotgun (WGS) entry which is preliminary data.</text>
</comment>
<dbReference type="GO" id="GO:0005737">
    <property type="term" value="C:cytoplasm"/>
    <property type="evidence" value="ECO:0007669"/>
    <property type="project" value="UniProtKB-SubCell"/>
</dbReference>
<sequence length="150" mass="16405">MKTVIQRVKYASVTIDGKVTAHIDQGLLILLGIATDDDRTAADWLARKAAALRIFDDENGVMNKDIQEINGQILVVSQFTLLASYKKGNRPSYIHAAGHETAIPLYEHFIAQLAALTGQPIVTGTFGADMKIELLNDGPVTICMDTKHKE</sequence>
<comment type="catalytic activity">
    <reaction evidence="2">
        <text>a D-aminoacyl-tRNA + H2O = a tRNA + a D-alpha-amino acid + H(+)</text>
        <dbReference type="Rhea" id="RHEA:13953"/>
        <dbReference type="Rhea" id="RHEA-COMP:10123"/>
        <dbReference type="Rhea" id="RHEA-COMP:10124"/>
        <dbReference type="ChEBI" id="CHEBI:15377"/>
        <dbReference type="ChEBI" id="CHEBI:15378"/>
        <dbReference type="ChEBI" id="CHEBI:59871"/>
        <dbReference type="ChEBI" id="CHEBI:78442"/>
        <dbReference type="ChEBI" id="CHEBI:79333"/>
        <dbReference type="EC" id="3.1.1.96"/>
    </reaction>
</comment>
<dbReference type="HOGENOM" id="CLU_076901_1_0_10"/>
<accession>C9LJC2</accession>
<name>C9LJC2_9BACT</name>
<dbReference type="HAMAP" id="MF_00518">
    <property type="entry name" value="Deacylase_Dtd"/>
    <property type="match status" value="1"/>
</dbReference>
<protein>
    <recommendedName>
        <fullName evidence="2">D-aminoacyl-tRNA deacylase</fullName>
        <shortName evidence="2">DTD</shortName>
        <ecNumber evidence="2">3.1.1.96</ecNumber>
    </recommendedName>
    <alternativeName>
        <fullName evidence="2">Gly-tRNA(Ala) deacylase</fullName>
        <ecNumber evidence="2">3.1.1.-</ecNumber>
    </alternativeName>
</protein>
<evidence type="ECO:0000256" key="2">
    <source>
        <dbReference type="HAMAP-Rule" id="MF_00518"/>
    </source>
</evidence>
<dbReference type="SUPFAM" id="SSF69500">
    <property type="entry name" value="DTD-like"/>
    <property type="match status" value="1"/>
</dbReference>
<dbReference type="STRING" id="626522.GCWU000325_02334"/>
<dbReference type="GO" id="GO:0019478">
    <property type="term" value="P:D-amino acid catabolic process"/>
    <property type="evidence" value="ECO:0007669"/>
    <property type="project" value="UniProtKB-UniRule"/>
</dbReference>
<feature type="short sequence motif" description="Gly-cisPro motif, important for rejection of L-amino acids" evidence="2">
    <location>
        <begin position="138"/>
        <end position="139"/>
    </location>
</feature>
<dbReference type="EMBL" id="ACIJ02000027">
    <property type="protein sequence ID" value="EEX70750.1"/>
    <property type="molecule type" value="Genomic_DNA"/>
</dbReference>
<keyword evidence="2 3" id="KW-0378">Hydrolase</keyword>
<keyword evidence="2" id="KW-0694">RNA-binding</keyword>
<dbReference type="RefSeq" id="WP_006256119.1">
    <property type="nucleotide sequence ID" value="NZ_GG700643.1"/>
</dbReference>
<evidence type="ECO:0000313" key="4">
    <source>
        <dbReference type="Proteomes" id="UP000003460"/>
    </source>
</evidence>
<organism evidence="3 4">
    <name type="scientific">Alloprevotella tannerae ATCC 51259</name>
    <dbReference type="NCBI Taxonomy" id="626522"/>
    <lineage>
        <taxon>Bacteria</taxon>
        <taxon>Pseudomonadati</taxon>
        <taxon>Bacteroidota</taxon>
        <taxon>Bacteroidia</taxon>
        <taxon>Bacteroidales</taxon>
        <taxon>Prevotellaceae</taxon>
        <taxon>Alloprevotella</taxon>
    </lineage>
</organism>